<organism evidence="1 2">
    <name type="scientific">Potamilus streckersoni</name>
    <dbReference type="NCBI Taxonomy" id="2493646"/>
    <lineage>
        <taxon>Eukaryota</taxon>
        <taxon>Metazoa</taxon>
        <taxon>Spiralia</taxon>
        <taxon>Lophotrochozoa</taxon>
        <taxon>Mollusca</taxon>
        <taxon>Bivalvia</taxon>
        <taxon>Autobranchia</taxon>
        <taxon>Heteroconchia</taxon>
        <taxon>Palaeoheterodonta</taxon>
        <taxon>Unionida</taxon>
        <taxon>Unionoidea</taxon>
        <taxon>Unionidae</taxon>
        <taxon>Ambleminae</taxon>
        <taxon>Lampsilini</taxon>
        <taxon>Potamilus</taxon>
    </lineage>
</organism>
<reference evidence="1" key="1">
    <citation type="journal article" date="2021" name="Genome Biol. Evol.">
        <title>A High-Quality Reference Genome for a Parasitic Bivalve with Doubly Uniparental Inheritance (Bivalvia: Unionida).</title>
        <authorList>
            <person name="Smith C.H."/>
        </authorList>
    </citation>
    <scope>NUCLEOTIDE SEQUENCE</scope>
    <source>
        <strain evidence="1">CHS0354</strain>
    </source>
</reference>
<proteinExistence type="predicted"/>
<evidence type="ECO:0000313" key="2">
    <source>
        <dbReference type="Proteomes" id="UP001195483"/>
    </source>
</evidence>
<sequence length="93" mass="10459">MIDSWKSDLNKDVYGHVYDNLNPTNKKIIDSNKYNKKSVIYGGIKILKGKIFLLNHTSKVVDDLITIPGASAMLNVNRGDVEADSEIYRSDQT</sequence>
<name>A0AAE0RR52_9BIVA</name>
<feature type="non-terminal residue" evidence="1">
    <location>
        <position position="93"/>
    </location>
</feature>
<dbReference type="EMBL" id="JAEAOA010000713">
    <property type="protein sequence ID" value="KAK3578171.1"/>
    <property type="molecule type" value="Genomic_DNA"/>
</dbReference>
<protein>
    <submittedName>
        <fullName evidence="1">Uncharacterized protein</fullName>
    </submittedName>
</protein>
<comment type="caution">
    <text evidence="1">The sequence shown here is derived from an EMBL/GenBank/DDBJ whole genome shotgun (WGS) entry which is preliminary data.</text>
</comment>
<dbReference type="AlphaFoldDB" id="A0AAE0RR52"/>
<evidence type="ECO:0000313" key="1">
    <source>
        <dbReference type="EMBL" id="KAK3578171.1"/>
    </source>
</evidence>
<gene>
    <name evidence="1" type="ORF">CHS0354_011695</name>
</gene>
<accession>A0AAE0RR52</accession>
<reference evidence="1" key="2">
    <citation type="journal article" date="2021" name="Genome Biol. Evol.">
        <title>Developing a high-quality reference genome for a parasitic bivalve with doubly uniparental inheritance (Bivalvia: Unionida).</title>
        <authorList>
            <person name="Smith C.H."/>
        </authorList>
    </citation>
    <scope>NUCLEOTIDE SEQUENCE</scope>
    <source>
        <strain evidence="1">CHS0354</strain>
        <tissue evidence="1">Mantle</tissue>
    </source>
</reference>
<reference evidence="1" key="3">
    <citation type="submission" date="2023-05" db="EMBL/GenBank/DDBJ databases">
        <authorList>
            <person name="Smith C.H."/>
        </authorList>
    </citation>
    <scope>NUCLEOTIDE SEQUENCE</scope>
    <source>
        <strain evidence="1">CHS0354</strain>
        <tissue evidence="1">Mantle</tissue>
    </source>
</reference>
<keyword evidence="2" id="KW-1185">Reference proteome</keyword>
<dbReference type="Proteomes" id="UP001195483">
    <property type="component" value="Unassembled WGS sequence"/>
</dbReference>